<dbReference type="InterPro" id="IPR023286">
    <property type="entry name" value="ABATE_dom_sf"/>
</dbReference>
<feature type="region of interest" description="Disordered" evidence="1">
    <location>
        <begin position="72"/>
        <end position="92"/>
    </location>
</feature>
<feature type="compositionally biased region" description="Acidic residues" evidence="1">
    <location>
        <begin position="75"/>
        <end position="86"/>
    </location>
</feature>
<dbReference type="KEGG" id="spue:AB5L97_02810"/>
<dbReference type="AlphaFoldDB" id="A0AB39L469"/>
<evidence type="ECO:0000256" key="1">
    <source>
        <dbReference type="SAM" id="MobiDB-lite"/>
    </source>
</evidence>
<feature type="domain" description="Zinc finger CGNR" evidence="2">
    <location>
        <begin position="182"/>
        <end position="224"/>
    </location>
</feature>
<dbReference type="RefSeq" id="WP_369046371.1">
    <property type="nucleotide sequence ID" value="NZ_CP163302.1"/>
</dbReference>
<accession>A0AB39L469</accession>
<sequence length="232" mass="24973">MGDTSVTHAGALTALTALLATAPSPGLPEGLHYPGQLVMFATAAGLAVESDSSVPTIEELVRAARIRVRERYGEPPEEEEQEEDLQEAAAQPFAEPCPEPVFEDVAAVTRLRDRLARALWAPEAAECRDELAAIAIDFRLIPGLTDQDMLAVRSASGDFASLLAAKLVGASLQLVAAGLRGRLRRCGDYECMSPFVDRSASGHGLYCTPTCASRVRARRRRNRQFEEGQPIG</sequence>
<dbReference type="InterPro" id="IPR010852">
    <property type="entry name" value="ABATE"/>
</dbReference>
<organism evidence="3">
    <name type="scientific">Sinomonas puerhi</name>
    <dbReference type="NCBI Taxonomy" id="3238584"/>
    <lineage>
        <taxon>Bacteria</taxon>
        <taxon>Bacillati</taxon>
        <taxon>Actinomycetota</taxon>
        <taxon>Actinomycetes</taxon>
        <taxon>Micrococcales</taxon>
        <taxon>Micrococcaceae</taxon>
        <taxon>Sinomonas</taxon>
    </lineage>
</organism>
<dbReference type="InterPro" id="IPR021005">
    <property type="entry name" value="Znf_CGNR"/>
</dbReference>
<protein>
    <submittedName>
        <fullName evidence="3">CGNR zinc finger domain-containing protein</fullName>
    </submittedName>
</protein>
<dbReference type="PANTHER" id="PTHR35525">
    <property type="entry name" value="BLL6575 PROTEIN"/>
    <property type="match status" value="1"/>
</dbReference>
<dbReference type="EMBL" id="CP163302">
    <property type="protein sequence ID" value="XDP45968.1"/>
    <property type="molecule type" value="Genomic_DNA"/>
</dbReference>
<gene>
    <name evidence="3" type="ORF">AB5L97_02810</name>
</gene>
<proteinExistence type="predicted"/>
<dbReference type="PANTHER" id="PTHR35525:SF3">
    <property type="entry name" value="BLL6575 PROTEIN"/>
    <property type="match status" value="1"/>
</dbReference>
<evidence type="ECO:0000313" key="3">
    <source>
        <dbReference type="EMBL" id="XDP45968.1"/>
    </source>
</evidence>
<name>A0AB39L469_9MICC</name>
<dbReference type="SUPFAM" id="SSF160904">
    <property type="entry name" value="Jann2411-like"/>
    <property type="match status" value="1"/>
</dbReference>
<evidence type="ECO:0000259" key="2">
    <source>
        <dbReference type="Pfam" id="PF11706"/>
    </source>
</evidence>
<dbReference type="Pfam" id="PF11706">
    <property type="entry name" value="zf-CGNR"/>
    <property type="match status" value="1"/>
</dbReference>
<dbReference type="Gene3D" id="1.10.3300.10">
    <property type="entry name" value="Jann2411-like domain"/>
    <property type="match status" value="1"/>
</dbReference>
<reference evidence="3" key="1">
    <citation type="submission" date="2024-07" db="EMBL/GenBank/DDBJ databases">
        <authorList>
            <person name="fu j."/>
        </authorList>
    </citation>
    <scope>NUCLEOTIDE SEQUENCE</scope>
    <source>
        <strain evidence="3">P10A9</strain>
    </source>
</reference>